<evidence type="ECO:0000313" key="2">
    <source>
        <dbReference type="EMBL" id="CAA9489320.1"/>
    </source>
</evidence>
<gene>
    <name evidence="2" type="ORF">AVDCRST_MAG67-1245</name>
</gene>
<name>A0A6J4SCZ0_9ACTN</name>
<protein>
    <submittedName>
        <fullName evidence="2">Uncharacterized protein</fullName>
    </submittedName>
</protein>
<proteinExistence type="predicted"/>
<dbReference type="AlphaFoldDB" id="A0A6J4SCZ0"/>
<feature type="compositionally biased region" description="Polar residues" evidence="1">
    <location>
        <begin position="42"/>
        <end position="52"/>
    </location>
</feature>
<sequence>MSESVRRSFSHGDDHRGAGEVVLSTGGEDLRPATGRDGAQARSLSAVLSTSEPECRVR</sequence>
<dbReference type="EMBL" id="CADCVQ010000059">
    <property type="protein sequence ID" value="CAA9489320.1"/>
    <property type="molecule type" value="Genomic_DNA"/>
</dbReference>
<evidence type="ECO:0000256" key="1">
    <source>
        <dbReference type="SAM" id="MobiDB-lite"/>
    </source>
</evidence>
<organism evidence="2">
    <name type="scientific">uncultured Solirubrobacteraceae bacterium</name>
    <dbReference type="NCBI Taxonomy" id="1162706"/>
    <lineage>
        <taxon>Bacteria</taxon>
        <taxon>Bacillati</taxon>
        <taxon>Actinomycetota</taxon>
        <taxon>Thermoleophilia</taxon>
        <taxon>Solirubrobacterales</taxon>
        <taxon>Solirubrobacteraceae</taxon>
        <taxon>environmental samples</taxon>
    </lineage>
</organism>
<feature type="compositionally biased region" description="Basic and acidic residues" evidence="1">
    <location>
        <begin position="1"/>
        <end position="18"/>
    </location>
</feature>
<accession>A0A6J4SCZ0</accession>
<reference evidence="2" key="1">
    <citation type="submission" date="2020-02" db="EMBL/GenBank/DDBJ databases">
        <authorList>
            <person name="Meier V. D."/>
        </authorList>
    </citation>
    <scope>NUCLEOTIDE SEQUENCE</scope>
    <source>
        <strain evidence="2">AVDCRST_MAG67</strain>
    </source>
</reference>
<feature type="region of interest" description="Disordered" evidence="1">
    <location>
        <begin position="1"/>
        <end position="58"/>
    </location>
</feature>